<proteinExistence type="predicted"/>
<keyword evidence="3" id="KW-1185">Reference proteome</keyword>
<protein>
    <recommendedName>
        <fullName evidence="1">Late embryogenesis abundant protein LEA-2 subgroup domain-containing protein</fullName>
    </recommendedName>
</protein>
<comment type="caution">
    <text evidence="2">The sequence shown here is derived from an EMBL/GenBank/DDBJ whole genome shotgun (WGS) entry which is preliminary data.</text>
</comment>
<dbReference type="InterPro" id="IPR004864">
    <property type="entry name" value="LEA_2"/>
</dbReference>
<name>A0A3M9N8Z6_9BACT</name>
<evidence type="ECO:0000313" key="2">
    <source>
        <dbReference type="EMBL" id="RNI34216.1"/>
    </source>
</evidence>
<dbReference type="PROSITE" id="PS51257">
    <property type="entry name" value="PROKAR_LIPOPROTEIN"/>
    <property type="match status" value="1"/>
</dbReference>
<organism evidence="2 3">
    <name type="scientific">Hanamia caeni</name>
    <dbReference type="NCBI Taxonomy" id="2294116"/>
    <lineage>
        <taxon>Bacteria</taxon>
        <taxon>Pseudomonadati</taxon>
        <taxon>Bacteroidota</taxon>
        <taxon>Chitinophagia</taxon>
        <taxon>Chitinophagales</taxon>
        <taxon>Chitinophagaceae</taxon>
        <taxon>Hanamia</taxon>
    </lineage>
</organism>
<dbReference type="Gene3D" id="2.60.40.1820">
    <property type="match status" value="1"/>
</dbReference>
<reference evidence="2 3" key="1">
    <citation type="submission" date="2018-11" db="EMBL/GenBank/DDBJ databases">
        <title>Draft genome sequence of Ferruginibacter sp. BO-59.</title>
        <authorList>
            <person name="Im W.T."/>
        </authorList>
    </citation>
    <scope>NUCLEOTIDE SEQUENCE [LARGE SCALE GENOMIC DNA]</scope>
    <source>
        <strain evidence="2 3">BO-59</strain>
    </source>
</reference>
<accession>A0A3M9N8Z6</accession>
<dbReference type="SUPFAM" id="SSF117070">
    <property type="entry name" value="LEA14-like"/>
    <property type="match status" value="1"/>
</dbReference>
<dbReference type="RefSeq" id="WP_123121757.1">
    <property type="nucleotide sequence ID" value="NZ_RJJR01000014.1"/>
</dbReference>
<dbReference type="AlphaFoldDB" id="A0A3M9N8Z6"/>
<gene>
    <name evidence="2" type="ORF">EFY79_16075</name>
</gene>
<sequence>MKKKFVTVFSAVVVFMSCSSPKALEYREYHNFSVEKLGYSNSTIKIDLVYFNPNNFRMQLRNTDLDIFINGKLFGHSSTDTLIPIPKRDTFSLPVMFDVNMQSLYQNALNTLLGKEVTLKVSGKVKIGKANVFMYFPVNYESKETFSLF</sequence>
<dbReference type="Pfam" id="PF03168">
    <property type="entry name" value="LEA_2"/>
    <property type="match status" value="1"/>
</dbReference>
<feature type="domain" description="Late embryogenesis abundant protein LEA-2 subgroup" evidence="1">
    <location>
        <begin position="52"/>
        <end position="129"/>
    </location>
</feature>
<dbReference type="OrthoDB" id="766446at2"/>
<evidence type="ECO:0000259" key="1">
    <source>
        <dbReference type="Pfam" id="PF03168"/>
    </source>
</evidence>
<dbReference type="Proteomes" id="UP000267223">
    <property type="component" value="Unassembled WGS sequence"/>
</dbReference>
<evidence type="ECO:0000313" key="3">
    <source>
        <dbReference type="Proteomes" id="UP000267223"/>
    </source>
</evidence>
<dbReference type="EMBL" id="RJJR01000014">
    <property type="protein sequence ID" value="RNI34216.1"/>
    <property type="molecule type" value="Genomic_DNA"/>
</dbReference>